<feature type="region of interest" description="Disordered" evidence="1">
    <location>
        <begin position="10"/>
        <end position="129"/>
    </location>
</feature>
<organism evidence="2 3">
    <name type="scientific">Lactuca saligna</name>
    <name type="common">Willowleaf lettuce</name>
    <dbReference type="NCBI Taxonomy" id="75948"/>
    <lineage>
        <taxon>Eukaryota</taxon>
        <taxon>Viridiplantae</taxon>
        <taxon>Streptophyta</taxon>
        <taxon>Embryophyta</taxon>
        <taxon>Tracheophyta</taxon>
        <taxon>Spermatophyta</taxon>
        <taxon>Magnoliopsida</taxon>
        <taxon>eudicotyledons</taxon>
        <taxon>Gunneridae</taxon>
        <taxon>Pentapetalae</taxon>
        <taxon>asterids</taxon>
        <taxon>campanulids</taxon>
        <taxon>Asterales</taxon>
        <taxon>Asteraceae</taxon>
        <taxon>Cichorioideae</taxon>
        <taxon>Cichorieae</taxon>
        <taxon>Lactucinae</taxon>
        <taxon>Lactuca</taxon>
    </lineage>
</organism>
<evidence type="ECO:0000256" key="1">
    <source>
        <dbReference type="SAM" id="MobiDB-lite"/>
    </source>
</evidence>
<evidence type="ECO:0000313" key="2">
    <source>
        <dbReference type="EMBL" id="CAI9275000.1"/>
    </source>
</evidence>
<gene>
    <name evidence="2" type="ORF">LSALG_LOCUS15047</name>
</gene>
<dbReference type="EMBL" id="OX465079">
    <property type="protein sequence ID" value="CAI9275000.1"/>
    <property type="molecule type" value="Genomic_DNA"/>
</dbReference>
<proteinExistence type="predicted"/>
<name>A0AA35YJ71_LACSI</name>
<dbReference type="AlphaFoldDB" id="A0AA35YJ71"/>
<dbReference type="Proteomes" id="UP001177003">
    <property type="component" value="Chromosome 3"/>
</dbReference>
<accession>A0AA35YJ71</accession>
<keyword evidence="3" id="KW-1185">Reference proteome</keyword>
<protein>
    <submittedName>
        <fullName evidence="2">Uncharacterized protein</fullName>
    </submittedName>
</protein>
<reference evidence="2" key="1">
    <citation type="submission" date="2023-04" db="EMBL/GenBank/DDBJ databases">
        <authorList>
            <person name="Vijverberg K."/>
            <person name="Xiong W."/>
            <person name="Schranz E."/>
        </authorList>
    </citation>
    <scope>NUCLEOTIDE SEQUENCE</scope>
</reference>
<feature type="compositionally biased region" description="Basic and acidic residues" evidence="1">
    <location>
        <begin position="77"/>
        <end position="129"/>
    </location>
</feature>
<evidence type="ECO:0000313" key="3">
    <source>
        <dbReference type="Proteomes" id="UP001177003"/>
    </source>
</evidence>
<feature type="compositionally biased region" description="Basic residues" evidence="1">
    <location>
        <begin position="17"/>
        <end position="29"/>
    </location>
</feature>
<sequence>MIAEFQVILAEADKGKKGGRGLKKATKKGAAKEGPTEGAKTPSKKQKAPIASTAAPKRSKQPAIRLISPTPSPSQSETKRLESDSVSEIRIEENQPIHSEDQGPLRNEEDEHVHNEPPVHTEVPPQDRENPPFHPKHLLHLPFQIRIDSEDEASTTKGDLKSLHEKIGQLILASKPSFSEAYSKAVVESILERLIKEHASNTSTMTKEVSDSADVCKSTTEKVDKLIANTIEFMEDYKTTYNSNTITANKAIQNVWGMFKAKRTNYDELCKGFQYDNKAFQSPIDVKISKLQE</sequence>